<dbReference type="Proteomes" id="UP001273136">
    <property type="component" value="Unassembled WGS sequence"/>
</dbReference>
<sequence length="113" mass="13135">MTYHGSELEVKTDHKVVSLMLRSINMRKPEQLRQIWSTIQKGLTIMIHDEIEKCGVPVSTLDGGELSLVIKFREFTPEEARLVEGREDDRHCVKCDNSCMKQRMRKDDTEELS</sequence>
<comment type="caution">
    <text evidence="1">The sequence shown here is derived from an EMBL/GenBank/DDBJ whole genome shotgun (WGS) entry which is preliminary data.</text>
</comment>
<accession>A0AAE4ME58</accession>
<organism evidence="1 2">
    <name type="scientific">Methanorbis furvi</name>
    <dbReference type="NCBI Taxonomy" id="3028299"/>
    <lineage>
        <taxon>Archaea</taxon>
        <taxon>Methanobacteriati</taxon>
        <taxon>Methanobacteriota</taxon>
        <taxon>Stenosarchaea group</taxon>
        <taxon>Methanomicrobia</taxon>
        <taxon>Methanomicrobiales</taxon>
        <taxon>Methanocorpusculaceae</taxon>
        <taxon>Methanorbis</taxon>
    </lineage>
</organism>
<dbReference type="EMBL" id="JAWDKA010000018">
    <property type="protein sequence ID" value="MDV0442644.1"/>
    <property type="molecule type" value="Genomic_DNA"/>
</dbReference>
<name>A0AAE4ME58_9EURY</name>
<dbReference type="AlphaFoldDB" id="A0AAE4ME58"/>
<reference evidence="1" key="1">
    <citation type="submission" date="2023-06" db="EMBL/GenBank/DDBJ databases">
        <title>Genome sequence of Methancorpusculaceae sp. Ag1.</title>
        <authorList>
            <person name="Protasov E."/>
            <person name="Platt K."/>
            <person name="Poehlein A."/>
            <person name="Daniel R."/>
            <person name="Brune A."/>
        </authorList>
    </citation>
    <scope>NUCLEOTIDE SEQUENCE</scope>
    <source>
        <strain evidence="1">Ag1</strain>
    </source>
</reference>
<proteinExistence type="predicted"/>
<evidence type="ECO:0000313" key="1">
    <source>
        <dbReference type="EMBL" id="MDV0442644.1"/>
    </source>
</evidence>
<gene>
    <name evidence="1" type="ORF">McpAg1_19080</name>
</gene>
<dbReference type="RefSeq" id="WP_338095067.1">
    <property type="nucleotide sequence ID" value="NZ_JAWDKA010000018.1"/>
</dbReference>
<keyword evidence="2" id="KW-1185">Reference proteome</keyword>
<protein>
    <submittedName>
        <fullName evidence="1">Uncharacterized protein</fullName>
    </submittedName>
</protein>
<evidence type="ECO:0000313" key="2">
    <source>
        <dbReference type="Proteomes" id="UP001273136"/>
    </source>
</evidence>